<accession>A0A388LWW2</accession>
<dbReference type="Pfam" id="PF00078">
    <property type="entry name" value="RVT_1"/>
    <property type="match status" value="1"/>
</dbReference>
<dbReference type="Gene3D" id="2.60.40.10">
    <property type="entry name" value="Immunoglobulins"/>
    <property type="match status" value="4"/>
</dbReference>
<dbReference type="Gene3D" id="3.10.10.10">
    <property type="entry name" value="HIV Type 1 Reverse Transcriptase, subunit A, domain 1"/>
    <property type="match status" value="1"/>
</dbReference>
<dbReference type="PANTHER" id="PTHR24559:SF444">
    <property type="entry name" value="REVERSE TRANSCRIPTASE DOMAIN-CONTAINING PROTEIN"/>
    <property type="match status" value="1"/>
</dbReference>
<name>A0A388LWW2_CHABU</name>
<keyword evidence="4" id="KW-1185">Reference proteome</keyword>
<dbReference type="Proteomes" id="UP000265515">
    <property type="component" value="Unassembled WGS sequence"/>
</dbReference>
<dbReference type="InterPro" id="IPR043502">
    <property type="entry name" value="DNA/RNA_pol_sf"/>
</dbReference>
<dbReference type="InterPro" id="IPR000477">
    <property type="entry name" value="RT_dom"/>
</dbReference>
<dbReference type="Gramene" id="GBG86808">
    <property type="protein sequence ID" value="GBG86808"/>
    <property type="gene ID" value="CBR_g42091"/>
</dbReference>
<proteinExistence type="predicted"/>
<dbReference type="SUPFAM" id="SSF81296">
    <property type="entry name" value="E set domains"/>
    <property type="match status" value="4"/>
</dbReference>
<dbReference type="InterPro" id="IPR043128">
    <property type="entry name" value="Rev_trsase/Diguanyl_cyclase"/>
</dbReference>
<gene>
    <name evidence="3" type="ORF">CBR_g42091</name>
</gene>
<feature type="domain" description="IPT/TIG" evidence="2">
    <location>
        <begin position="22"/>
        <end position="89"/>
    </location>
</feature>
<dbReference type="InterPro" id="IPR053134">
    <property type="entry name" value="RNA-dir_DNA_polymerase"/>
</dbReference>
<evidence type="ECO:0008006" key="5">
    <source>
        <dbReference type="Google" id="ProtNLM"/>
    </source>
</evidence>
<dbReference type="AlphaFoldDB" id="A0A388LWW2"/>
<protein>
    <recommendedName>
        <fullName evidence="5">Reverse transcriptase domain-containing protein</fullName>
    </recommendedName>
</protein>
<organism evidence="3 4">
    <name type="scientific">Chara braunii</name>
    <name type="common">Braun's stonewort</name>
    <dbReference type="NCBI Taxonomy" id="69332"/>
    <lineage>
        <taxon>Eukaryota</taxon>
        <taxon>Viridiplantae</taxon>
        <taxon>Streptophyta</taxon>
        <taxon>Charophyceae</taxon>
        <taxon>Charales</taxon>
        <taxon>Characeae</taxon>
        <taxon>Chara</taxon>
    </lineage>
</organism>
<evidence type="ECO:0000313" key="3">
    <source>
        <dbReference type="EMBL" id="GBG86808.1"/>
    </source>
</evidence>
<feature type="domain" description="Reverse transcriptase" evidence="1">
    <location>
        <begin position="437"/>
        <end position="541"/>
    </location>
</feature>
<feature type="domain" description="IPT/TIG" evidence="2">
    <location>
        <begin position="295"/>
        <end position="366"/>
    </location>
</feature>
<dbReference type="OrthoDB" id="6932368at2759"/>
<dbReference type="InterPro" id="IPR014756">
    <property type="entry name" value="Ig_E-set"/>
</dbReference>
<dbReference type="InterPro" id="IPR013783">
    <property type="entry name" value="Ig-like_fold"/>
</dbReference>
<evidence type="ECO:0000259" key="1">
    <source>
        <dbReference type="Pfam" id="PF00078"/>
    </source>
</evidence>
<reference evidence="3 4" key="1">
    <citation type="journal article" date="2018" name="Cell">
        <title>The Chara Genome: Secondary Complexity and Implications for Plant Terrestrialization.</title>
        <authorList>
            <person name="Nishiyama T."/>
            <person name="Sakayama H."/>
            <person name="Vries J.D."/>
            <person name="Buschmann H."/>
            <person name="Saint-Marcoux D."/>
            <person name="Ullrich K.K."/>
            <person name="Haas F.B."/>
            <person name="Vanderstraeten L."/>
            <person name="Becker D."/>
            <person name="Lang D."/>
            <person name="Vosolsobe S."/>
            <person name="Rombauts S."/>
            <person name="Wilhelmsson P.K.I."/>
            <person name="Janitza P."/>
            <person name="Kern R."/>
            <person name="Heyl A."/>
            <person name="Rumpler F."/>
            <person name="Villalobos L.I.A.C."/>
            <person name="Clay J.M."/>
            <person name="Skokan R."/>
            <person name="Toyoda A."/>
            <person name="Suzuki Y."/>
            <person name="Kagoshima H."/>
            <person name="Schijlen E."/>
            <person name="Tajeshwar N."/>
            <person name="Catarino B."/>
            <person name="Hetherington A.J."/>
            <person name="Saltykova A."/>
            <person name="Bonnot C."/>
            <person name="Breuninger H."/>
            <person name="Symeonidi A."/>
            <person name="Radhakrishnan G.V."/>
            <person name="Van Nieuwerburgh F."/>
            <person name="Deforce D."/>
            <person name="Chang C."/>
            <person name="Karol K.G."/>
            <person name="Hedrich R."/>
            <person name="Ulvskov P."/>
            <person name="Glockner G."/>
            <person name="Delwiche C.F."/>
            <person name="Petrasek J."/>
            <person name="Van de Peer Y."/>
            <person name="Friml J."/>
            <person name="Beilby M."/>
            <person name="Dolan L."/>
            <person name="Kohara Y."/>
            <person name="Sugano S."/>
            <person name="Fujiyama A."/>
            <person name="Delaux P.-M."/>
            <person name="Quint M."/>
            <person name="TheiBen G."/>
            <person name="Hagemann M."/>
            <person name="Harholt J."/>
            <person name="Dunand C."/>
            <person name="Zachgo S."/>
            <person name="Langdale J."/>
            <person name="Maumus F."/>
            <person name="Straeten D.V.D."/>
            <person name="Gould S.B."/>
            <person name="Rensing S.A."/>
        </authorList>
    </citation>
    <scope>NUCLEOTIDE SEQUENCE [LARGE SCALE GENOMIC DNA]</scope>
    <source>
        <strain evidence="3 4">S276</strain>
    </source>
</reference>
<dbReference type="Pfam" id="PF01833">
    <property type="entry name" value="TIG"/>
    <property type="match status" value="4"/>
</dbReference>
<dbReference type="CDD" id="cd01647">
    <property type="entry name" value="RT_LTR"/>
    <property type="match status" value="1"/>
</dbReference>
<dbReference type="InterPro" id="IPR002909">
    <property type="entry name" value="IPT_dom"/>
</dbReference>
<evidence type="ECO:0000313" key="4">
    <source>
        <dbReference type="Proteomes" id="UP000265515"/>
    </source>
</evidence>
<feature type="domain" description="IPT/TIG" evidence="2">
    <location>
        <begin position="205"/>
        <end position="273"/>
    </location>
</feature>
<evidence type="ECO:0000259" key="2">
    <source>
        <dbReference type="Pfam" id="PF01833"/>
    </source>
</evidence>
<dbReference type="Gene3D" id="3.30.70.270">
    <property type="match status" value="1"/>
</dbReference>
<dbReference type="CDD" id="cd00603">
    <property type="entry name" value="IPT_PCSR"/>
    <property type="match status" value="2"/>
</dbReference>
<feature type="domain" description="IPT/TIG" evidence="2">
    <location>
        <begin position="112"/>
        <end position="189"/>
    </location>
</feature>
<dbReference type="SUPFAM" id="SSF56672">
    <property type="entry name" value="DNA/RNA polymerases"/>
    <property type="match status" value="1"/>
</dbReference>
<dbReference type="EMBL" id="BFEA01000580">
    <property type="protein sequence ID" value="GBG86808.1"/>
    <property type="molecule type" value="Genomic_DNA"/>
</dbReference>
<dbReference type="PANTHER" id="PTHR24559">
    <property type="entry name" value="TRANSPOSON TY3-I GAG-POL POLYPROTEIN"/>
    <property type="match status" value="1"/>
</dbReference>
<comment type="caution">
    <text evidence="3">The sequence shown here is derived from an EMBL/GenBank/DDBJ whole genome shotgun (WGS) entry which is preliminary data.</text>
</comment>
<sequence>MECRPESVCQFGYNSSLAVYFDEVVPRTGALGDLFIARGSGFSPVKTENEVDIGGRLGTVLSANYTTIIFKVHRRSKAGPTDVSVTVQGHGIAVKRGPVGSTMVLLQALLLRAVRPQMIAMQGTTLVTLTGSAFDSVVPSRISVRIAGIPCTVRLESVTENSLVCASGPVPPMAAAPVEMIIQFDNGQTQSATGPMVTSAMFGVPFITMIDPDTTSSSAPGDLKISGGGFRTKEILFAEVGDSPCSIDKLVGDVITCKMGPMKQGKHRVVVTMFLEDGTSLYAQAPQDLEAFFEITSFRPTGKGSMGGGTLLTITGRGFVSDSSSASENVVVVQVPKSASNPYGGVLCDITSSTTTELACKTRPHCASDGGVDDPEGLLCKHAPTPPDIVILNVCENAVTDIQKLQCWVQERTVDALCLDTSSKCMFEYAYVKNNYPMLHVDELFDRLAGNRFFTKINFRSGYHQIRVATEDQPKTTFRSRFGHYEFTVMPFGLTNAPGTFQTVMNDIFRDILEEYVLVYLDGILVYSRTLEDHLRHLCDVL</sequence>